<organism evidence="1 2">
    <name type="scientific">Herbaspirillum frisingense</name>
    <dbReference type="NCBI Taxonomy" id="92645"/>
    <lineage>
        <taxon>Bacteria</taxon>
        <taxon>Pseudomonadati</taxon>
        <taxon>Pseudomonadota</taxon>
        <taxon>Betaproteobacteria</taxon>
        <taxon>Burkholderiales</taxon>
        <taxon>Oxalobacteraceae</taxon>
        <taxon>Herbaspirillum</taxon>
    </lineage>
</organism>
<proteinExistence type="predicted"/>
<protein>
    <submittedName>
        <fullName evidence="1">Uncharacterized protein</fullName>
    </submittedName>
</protein>
<name>A0ABU1PEI8_9BURK</name>
<dbReference type="Proteomes" id="UP001260715">
    <property type="component" value="Unassembled WGS sequence"/>
</dbReference>
<reference evidence="1 2" key="1">
    <citation type="submission" date="2023-07" db="EMBL/GenBank/DDBJ databases">
        <title>Sorghum-associated microbial communities from plants grown in Nebraska, USA.</title>
        <authorList>
            <person name="Schachtman D."/>
        </authorList>
    </citation>
    <scope>NUCLEOTIDE SEQUENCE [LARGE SCALE GENOMIC DNA]</scope>
    <source>
        <strain evidence="1 2">596</strain>
    </source>
</reference>
<gene>
    <name evidence="1" type="ORF">J2W50_002546</name>
</gene>
<comment type="caution">
    <text evidence="1">The sequence shown here is derived from an EMBL/GenBank/DDBJ whole genome shotgun (WGS) entry which is preliminary data.</text>
</comment>
<evidence type="ECO:0000313" key="1">
    <source>
        <dbReference type="EMBL" id="MDR6584336.1"/>
    </source>
</evidence>
<evidence type="ECO:0000313" key="2">
    <source>
        <dbReference type="Proteomes" id="UP001260715"/>
    </source>
</evidence>
<sequence length="149" mass="16377">MAYVSILKARASNFSESYPRRPWLSGRYSNQYHTEGWLLFHLASGNMNPTIPKLHFAAATSDNDAQELQRQYKAGMLLQLAEGIYASNIPTDQLAVLVRRHWQQVAGAIALGGVISHLSAMKGGVLETGVLVLSHPTYPEGEVLFPGKL</sequence>
<dbReference type="EMBL" id="JAVDSJ010000003">
    <property type="protein sequence ID" value="MDR6584336.1"/>
    <property type="molecule type" value="Genomic_DNA"/>
</dbReference>
<accession>A0ABU1PEI8</accession>
<dbReference type="RefSeq" id="WP_310010657.1">
    <property type="nucleotide sequence ID" value="NZ_JAVDSJ010000003.1"/>
</dbReference>
<keyword evidence="2" id="KW-1185">Reference proteome</keyword>